<dbReference type="PROSITE" id="PS51383">
    <property type="entry name" value="YJEF_C_3"/>
    <property type="match status" value="1"/>
</dbReference>
<keyword evidence="9" id="KW-1185">Reference proteome</keyword>
<evidence type="ECO:0000256" key="2">
    <source>
        <dbReference type="ARBA" id="ARBA00022840"/>
    </source>
</evidence>
<dbReference type="Proteomes" id="UP000219813">
    <property type="component" value="Chromosome 9"/>
</dbReference>
<dbReference type="HAMAP" id="MF_01965">
    <property type="entry name" value="NADHX_dehydratase"/>
    <property type="match status" value="1"/>
</dbReference>
<dbReference type="RefSeq" id="XP_028861850.1">
    <property type="nucleotide sequence ID" value="XM_029005240.1"/>
</dbReference>
<dbReference type="GO" id="GO:0016301">
    <property type="term" value="F:kinase activity"/>
    <property type="evidence" value="ECO:0007669"/>
    <property type="project" value="UniProtKB-KW"/>
</dbReference>
<feature type="domain" description="YjeF C-terminal" evidence="7">
    <location>
        <begin position="13"/>
        <end position="339"/>
    </location>
</feature>
<dbReference type="PANTHER" id="PTHR12592">
    <property type="entry name" value="ATP-DEPENDENT (S)-NAD(P)H-HYDRATE DEHYDRATASE FAMILY MEMBER"/>
    <property type="match status" value="1"/>
</dbReference>
<keyword evidence="3" id="KW-0521">NADP</keyword>
<comment type="catalytic activity">
    <reaction evidence="6">
        <text>(6S)-NADHX + ATP = ADP + phosphate + NADH + H(+)</text>
        <dbReference type="Rhea" id="RHEA:19017"/>
        <dbReference type="ChEBI" id="CHEBI:15378"/>
        <dbReference type="ChEBI" id="CHEBI:30616"/>
        <dbReference type="ChEBI" id="CHEBI:43474"/>
        <dbReference type="ChEBI" id="CHEBI:57945"/>
        <dbReference type="ChEBI" id="CHEBI:64074"/>
        <dbReference type="ChEBI" id="CHEBI:456216"/>
        <dbReference type="EC" id="4.2.1.93"/>
    </reaction>
</comment>
<dbReference type="AlphaFoldDB" id="A0A1D3PCC3"/>
<dbReference type="Gene3D" id="3.40.1190.20">
    <property type="match status" value="1"/>
</dbReference>
<reference evidence="8 9" key="1">
    <citation type="submission" date="2016-06" db="EMBL/GenBank/DDBJ databases">
        <authorList>
            <consortium name="Pathogen Informatics"/>
        </authorList>
    </citation>
    <scope>NUCLEOTIDE SEQUENCE [LARGE SCALE GENOMIC DNA]</scope>
</reference>
<dbReference type="EC" id="4.2.1.93" evidence="6"/>
<feature type="binding site" evidence="6">
    <location>
        <begin position="180"/>
        <end position="186"/>
    </location>
    <ligand>
        <name>(6S)-NADPHX</name>
        <dbReference type="ChEBI" id="CHEBI:64076"/>
    </ligand>
</feature>
<evidence type="ECO:0000256" key="3">
    <source>
        <dbReference type="ARBA" id="ARBA00022857"/>
    </source>
</evidence>
<dbReference type="GO" id="GO:0005524">
    <property type="term" value="F:ATP binding"/>
    <property type="evidence" value="ECO:0007669"/>
    <property type="project" value="UniProtKB-KW"/>
</dbReference>
<feature type="binding site" evidence="6">
    <location>
        <position position="256"/>
    </location>
    <ligand>
        <name>(6S)-NADPHX</name>
        <dbReference type="ChEBI" id="CHEBI:64076"/>
    </ligand>
</feature>
<evidence type="ECO:0000259" key="7">
    <source>
        <dbReference type="PROSITE" id="PS51383"/>
    </source>
</evidence>
<evidence type="ECO:0000256" key="4">
    <source>
        <dbReference type="ARBA" id="ARBA00023027"/>
    </source>
</evidence>
<dbReference type="VEuPathDB" id="PlasmoDB:PmUG01_09053000"/>
<dbReference type="OrthoDB" id="8110916at2759"/>
<dbReference type="PANTHER" id="PTHR12592:SF0">
    <property type="entry name" value="ATP-DEPENDENT (S)-NAD(P)H-HYDRATE DEHYDRATASE"/>
    <property type="match status" value="1"/>
</dbReference>
<name>A0A1D3PCC3_PLAMA</name>
<keyword evidence="1 6" id="KW-0547">Nucleotide-binding</keyword>
<dbReference type="GO" id="GO:0110051">
    <property type="term" value="P:metabolite repair"/>
    <property type="evidence" value="ECO:0007669"/>
    <property type="project" value="TreeGrafter"/>
</dbReference>
<keyword evidence="5 6" id="KW-0456">Lyase</keyword>
<dbReference type="InterPro" id="IPR000631">
    <property type="entry name" value="CARKD"/>
</dbReference>
<dbReference type="SUPFAM" id="SSF53613">
    <property type="entry name" value="Ribokinase-like"/>
    <property type="match status" value="1"/>
</dbReference>
<dbReference type="KEGG" id="pmal:PMUG01_09053000"/>
<keyword evidence="4 6" id="KW-0520">NAD</keyword>
<comment type="catalytic activity">
    <reaction evidence="6">
        <text>(6S)-NADPHX + ATP = ADP + phosphate + NADPH + H(+)</text>
        <dbReference type="Rhea" id="RHEA:32231"/>
        <dbReference type="ChEBI" id="CHEBI:15378"/>
        <dbReference type="ChEBI" id="CHEBI:30616"/>
        <dbReference type="ChEBI" id="CHEBI:43474"/>
        <dbReference type="ChEBI" id="CHEBI:57783"/>
        <dbReference type="ChEBI" id="CHEBI:64076"/>
        <dbReference type="ChEBI" id="CHEBI:456216"/>
        <dbReference type="EC" id="4.2.1.93"/>
    </reaction>
</comment>
<dbReference type="GO" id="GO:0046496">
    <property type="term" value="P:nicotinamide nucleotide metabolic process"/>
    <property type="evidence" value="ECO:0007669"/>
    <property type="project" value="UniProtKB-UniRule"/>
</dbReference>
<dbReference type="GeneID" id="39869058"/>
<keyword evidence="2 6" id="KW-0067">ATP-binding</keyword>
<dbReference type="InterPro" id="IPR029056">
    <property type="entry name" value="Ribokinase-like"/>
</dbReference>
<dbReference type="Pfam" id="PF01256">
    <property type="entry name" value="Carb_kinase"/>
    <property type="match status" value="1"/>
</dbReference>
<gene>
    <name evidence="8" type="primary">PmUG01_09053000</name>
    <name evidence="8" type="ORF">PMUG01_09053000</name>
</gene>
<keyword evidence="8" id="KW-0808">Transferase</keyword>
<proteinExistence type="inferred from homology"/>
<comment type="function">
    <text evidence="6">Catalyzes the dehydration of the S-form of NAD(P)HX at the expense of ATP, which is converted to ADP. Together with NAD(P)HX epimerase, which catalyzes the epimerization of the S- and R-forms, the enzyme allows the repair of both epimers of NAD(P)HX, a damaged form of NAD(P)H that is a result of enzymatic or heat-dependent hydration.</text>
</comment>
<dbReference type="OMA" id="IMNSIPH"/>
<evidence type="ECO:0000256" key="6">
    <source>
        <dbReference type="HAMAP-Rule" id="MF_03157"/>
    </source>
</evidence>
<organism evidence="8 9">
    <name type="scientific">Plasmodium malariae</name>
    <dbReference type="NCBI Taxonomy" id="5858"/>
    <lineage>
        <taxon>Eukaryota</taxon>
        <taxon>Sar</taxon>
        <taxon>Alveolata</taxon>
        <taxon>Apicomplexa</taxon>
        <taxon>Aconoidasida</taxon>
        <taxon>Haemosporida</taxon>
        <taxon>Plasmodiidae</taxon>
        <taxon>Plasmodium</taxon>
        <taxon>Plasmodium (Plasmodium)</taxon>
    </lineage>
</organism>
<evidence type="ECO:0000313" key="8">
    <source>
        <dbReference type="EMBL" id="SCN12954.1"/>
    </source>
</evidence>
<accession>A0A1D3PCC3</accession>
<feature type="binding site" evidence="6">
    <location>
        <position position="123"/>
    </location>
    <ligand>
        <name>(6S)-NADPHX</name>
        <dbReference type="ChEBI" id="CHEBI:64076"/>
    </ligand>
</feature>
<sequence>MLRPYTHLLYKKLYDVRGYIIPELTENDYKGCSGKMCVIGGSEIYSGAPFLAAMSTLKLGADLCFVITAKENSIPLKCYSPELIVYPYLYNKKSGIINIEHSDLKNCTEYLMNRIDCCVIGPGLGTIDEISKECLLFIIKKFIQKNIFLILDADIIEFIIINKDIFSQIKNYEQCIFTPNKNEFRKMLSHLTDHKNINFEQLSCNQIISFAHEIIQIFNGPKILVKGFHDIFISKSFYFVSFIKNPSLKRLGGLGDIMTGLLAVFHAWGSKKKNKLSPILSEVFNIDTVGSYNECLDALSAFNASYFLKVLCKDGFNKYHRGALASDIMNSIPHHFYNIYS</sequence>
<feature type="binding site" evidence="6">
    <location>
        <begin position="246"/>
        <end position="255"/>
    </location>
    <ligand>
        <name>ATP</name>
        <dbReference type="ChEBI" id="CHEBI:30616"/>
    </ligand>
</feature>
<evidence type="ECO:0000256" key="1">
    <source>
        <dbReference type="ARBA" id="ARBA00022741"/>
    </source>
</evidence>
<feature type="binding site" evidence="6">
    <location>
        <begin position="226"/>
        <end position="230"/>
    </location>
    <ligand>
        <name>ATP</name>
        <dbReference type="ChEBI" id="CHEBI:30616"/>
    </ligand>
</feature>
<comment type="similarity">
    <text evidence="6">Belongs to the NnrD/CARKD family.</text>
</comment>
<evidence type="ECO:0000313" key="9">
    <source>
        <dbReference type="Proteomes" id="UP000219813"/>
    </source>
</evidence>
<protein>
    <recommendedName>
        <fullName evidence="6">ATP-dependent (S)-NAD(P)H-hydrate dehydratase</fullName>
        <ecNumber evidence="6">4.2.1.93</ecNumber>
    </recommendedName>
    <alternativeName>
        <fullName evidence="6">ATP-dependent NAD(P)HX dehydratase</fullName>
    </alternativeName>
</protein>
<dbReference type="CDD" id="cd01171">
    <property type="entry name" value="YXKO-related"/>
    <property type="match status" value="1"/>
</dbReference>
<evidence type="ECO:0000256" key="5">
    <source>
        <dbReference type="ARBA" id="ARBA00023239"/>
    </source>
</evidence>
<comment type="cofactor">
    <cofactor evidence="6">
        <name>Mg(2+)</name>
        <dbReference type="ChEBI" id="CHEBI:18420"/>
    </cofactor>
</comment>
<keyword evidence="8" id="KW-0418">Kinase</keyword>
<dbReference type="EMBL" id="LT594630">
    <property type="protein sequence ID" value="SCN12954.1"/>
    <property type="molecule type" value="Genomic_DNA"/>
</dbReference>
<dbReference type="GO" id="GO:0047453">
    <property type="term" value="F:ATP-dependent NAD(P)H-hydrate dehydratase activity"/>
    <property type="evidence" value="ECO:0007669"/>
    <property type="project" value="UniProtKB-UniRule"/>
</dbReference>
<keyword evidence="6" id="KW-0597">Phosphoprotein</keyword>